<protein>
    <recommendedName>
        <fullName evidence="7">GDSL esterase/lipase At5g03610-like</fullName>
    </recommendedName>
</protein>
<dbReference type="SUPFAM" id="SSF52266">
    <property type="entry name" value="SGNH hydrolase"/>
    <property type="match status" value="2"/>
</dbReference>
<dbReference type="EMBL" id="VOIH02000007">
    <property type="protein sequence ID" value="KAF3441689.1"/>
    <property type="molecule type" value="Genomic_DNA"/>
</dbReference>
<organism evidence="5 6">
    <name type="scientific">Rhamnella rubrinervis</name>
    <dbReference type="NCBI Taxonomy" id="2594499"/>
    <lineage>
        <taxon>Eukaryota</taxon>
        <taxon>Viridiplantae</taxon>
        <taxon>Streptophyta</taxon>
        <taxon>Embryophyta</taxon>
        <taxon>Tracheophyta</taxon>
        <taxon>Spermatophyta</taxon>
        <taxon>Magnoliopsida</taxon>
        <taxon>eudicotyledons</taxon>
        <taxon>Gunneridae</taxon>
        <taxon>Pentapetalae</taxon>
        <taxon>rosids</taxon>
        <taxon>fabids</taxon>
        <taxon>Rosales</taxon>
        <taxon>Rhamnaceae</taxon>
        <taxon>rhamnoid group</taxon>
        <taxon>Rhamneae</taxon>
        <taxon>Rhamnella</taxon>
    </lineage>
</organism>
<name>A0A8K0E964_9ROSA</name>
<evidence type="ECO:0000256" key="1">
    <source>
        <dbReference type="ARBA" id="ARBA00008668"/>
    </source>
</evidence>
<dbReference type="OrthoDB" id="1600564at2759"/>
<dbReference type="Pfam" id="PF00657">
    <property type="entry name" value="Lipase_GDSL"/>
    <property type="match status" value="2"/>
</dbReference>
<gene>
    <name evidence="5" type="ORF">FNV43_RR15604</name>
</gene>
<dbReference type="Gene3D" id="3.40.50.1110">
    <property type="entry name" value="SGNH hydrolase"/>
    <property type="match status" value="2"/>
</dbReference>
<evidence type="ECO:0008006" key="7">
    <source>
        <dbReference type="Google" id="ProtNLM"/>
    </source>
</evidence>
<dbReference type="PANTHER" id="PTHR46020:SF32">
    <property type="entry name" value="GDSL ESTERASE_LIPASE"/>
    <property type="match status" value="1"/>
</dbReference>
<reference evidence="5" key="1">
    <citation type="submission" date="2020-03" db="EMBL/GenBank/DDBJ databases">
        <title>A high-quality chromosome-level genome assembly of a woody plant with both climbing and erect habits, Rhamnella rubrinervis.</title>
        <authorList>
            <person name="Lu Z."/>
            <person name="Yang Y."/>
            <person name="Zhu X."/>
            <person name="Sun Y."/>
        </authorList>
    </citation>
    <scope>NUCLEOTIDE SEQUENCE</scope>
    <source>
        <strain evidence="5">BYM</strain>
        <tissue evidence="5">Leaf</tissue>
    </source>
</reference>
<proteinExistence type="inferred from homology"/>
<dbReference type="InterPro" id="IPR035669">
    <property type="entry name" value="SGNH_plant_lipase-like"/>
</dbReference>
<evidence type="ECO:0000256" key="3">
    <source>
        <dbReference type="ARBA" id="ARBA00022963"/>
    </source>
</evidence>
<keyword evidence="2" id="KW-0378">Hydrolase</keyword>
<dbReference type="GO" id="GO:0016788">
    <property type="term" value="F:hydrolase activity, acting on ester bonds"/>
    <property type="evidence" value="ECO:0007669"/>
    <property type="project" value="InterPro"/>
</dbReference>
<evidence type="ECO:0000256" key="4">
    <source>
        <dbReference type="ARBA" id="ARBA00023098"/>
    </source>
</evidence>
<dbReference type="InterPro" id="IPR001087">
    <property type="entry name" value="GDSL"/>
</dbReference>
<dbReference type="GO" id="GO:0016042">
    <property type="term" value="P:lipid catabolic process"/>
    <property type="evidence" value="ECO:0007669"/>
    <property type="project" value="UniProtKB-KW"/>
</dbReference>
<evidence type="ECO:0000313" key="6">
    <source>
        <dbReference type="Proteomes" id="UP000796880"/>
    </source>
</evidence>
<dbReference type="CDD" id="cd01837">
    <property type="entry name" value="SGNH_plant_lipase_like"/>
    <property type="match status" value="1"/>
</dbReference>
<keyword evidence="4" id="KW-0443">Lipid metabolism</keyword>
<comment type="caution">
    <text evidence="5">The sequence shown here is derived from an EMBL/GenBank/DDBJ whole genome shotgun (WGS) entry which is preliminary data.</text>
</comment>
<sequence>MSLILWKGGQLQGVGASDDHHHQFGHHGLNSYRPTKLFVFGDSYSDTGNTRKPLFNSWKYPFGITFPGKPTGRFSDGRVLTDYIAKYLRIKSPLPYQWRKVKVGATLKKYGMNFAHGGTGVFQTLNPGPNMTTQIDFLYRLHKQYSVFTNTDLRSSIALVTLAGNDYIAFLSRNGYSQDFPTFVRAVVNQASLNLKRIHDLGVKKIAVTALEPVGCLPRFTSNITSFQNCTDSLNPLANLHNQLLQKAVAKLNSETKDSPYLILDLYASFMEVFNKKGDPPVQNVFIQAPIGIDPGQLHAIGNLEMDYSRKLRLSQFLRCCFPLLFLFSYAGGLPQGIEASDHHHHHQYGQHRRPPKLFVFGDSYSDTGNTRKLASYTCWKSPSGISFPGKPTGRFSDGRVFTDYIAKYLGIKSPLPYQWRKVKVGATLMKYGMNFAHGGTGVFQTLNPGPNMTTQIDFLETLHKQYSVYTARDLRSSLALVTVAGNDYTAFWFRNGSSQELQSFVTALVNQMSINLKRIHELGVKKIAVTALEPTGCFPRFISNITSFQNCTDSLNPLANLHNQLLQKAVAKLNNETKDTPYVILDLYASFMKVFNNKGDPPGIKIDNLFKACCDGISSEYSCGSLDESGAKKYTLCDHPDSYFFWDSVHPTQQGWRAVYSSLQPTLHQYFY</sequence>
<dbReference type="Proteomes" id="UP000796880">
    <property type="component" value="Unassembled WGS sequence"/>
</dbReference>
<dbReference type="AlphaFoldDB" id="A0A8K0E964"/>
<accession>A0A8K0E964</accession>
<dbReference type="InterPro" id="IPR036514">
    <property type="entry name" value="SGNH_hydro_sf"/>
</dbReference>
<keyword evidence="6" id="KW-1185">Reference proteome</keyword>
<keyword evidence="3" id="KW-0442">Lipid degradation</keyword>
<dbReference type="PANTHER" id="PTHR46020">
    <property type="entry name" value="OSJNBB0059K02.9 PROTEIN"/>
    <property type="match status" value="1"/>
</dbReference>
<evidence type="ECO:0000313" key="5">
    <source>
        <dbReference type="EMBL" id="KAF3441689.1"/>
    </source>
</evidence>
<evidence type="ECO:0000256" key="2">
    <source>
        <dbReference type="ARBA" id="ARBA00022801"/>
    </source>
</evidence>
<comment type="similarity">
    <text evidence="1">Belongs to the 'GDSL' lipolytic enzyme family.</text>
</comment>